<reference evidence="1" key="1">
    <citation type="submission" date="2020-11" db="EMBL/GenBank/DDBJ databases">
        <authorList>
            <consortium name="DOE Joint Genome Institute"/>
            <person name="Ahrendt S."/>
            <person name="Riley R."/>
            <person name="Andreopoulos W."/>
            <person name="Labutti K."/>
            <person name="Pangilinan J."/>
            <person name="Ruiz-Duenas F.J."/>
            <person name="Barrasa J.M."/>
            <person name="Sanchez-Garcia M."/>
            <person name="Camarero S."/>
            <person name="Miyauchi S."/>
            <person name="Serrano A."/>
            <person name="Linde D."/>
            <person name="Babiker R."/>
            <person name="Drula E."/>
            <person name="Ayuso-Fernandez I."/>
            <person name="Pacheco R."/>
            <person name="Padilla G."/>
            <person name="Ferreira P."/>
            <person name="Barriuso J."/>
            <person name="Kellner H."/>
            <person name="Castanera R."/>
            <person name="Alfaro M."/>
            <person name="Ramirez L."/>
            <person name="Pisabarro A.G."/>
            <person name="Kuo A."/>
            <person name="Tritt A."/>
            <person name="Lipzen A."/>
            <person name="He G."/>
            <person name="Yan M."/>
            <person name="Ng V."/>
            <person name="Cullen D."/>
            <person name="Martin F."/>
            <person name="Rosso M.-N."/>
            <person name="Henrissat B."/>
            <person name="Hibbett D."/>
            <person name="Martinez A.T."/>
            <person name="Grigoriev I.V."/>
        </authorList>
    </citation>
    <scope>NUCLEOTIDE SEQUENCE</scope>
    <source>
        <strain evidence="1">MF-IS2</strain>
    </source>
</reference>
<dbReference type="EMBL" id="MU151147">
    <property type="protein sequence ID" value="KAF9448864.1"/>
    <property type="molecule type" value="Genomic_DNA"/>
</dbReference>
<protein>
    <submittedName>
        <fullName evidence="1">Uncharacterized protein</fullName>
    </submittedName>
</protein>
<dbReference type="Proteomes" id="UP000807342">
    <property type="component" value="Unassembled WGS sequence"/>
</dbReference>
<name>A0A9P5XD82_9AGAR</name>
<proteinExistence type="predicted"/>
<dbReference type="AlphaFoldDB" id="A0A9P5XD82"/>
<evidence type="ECO:0000313" key="2">
    <source>
        <dbReference type="Proteomes" id="UP000807342"/>
    </source>
</evidence>
<comment type="caution">
    <text evidence="1">The sequence shown here is derived from an EMBL/GenBank/DDBJ whole genome shotgun (WGS) entry which is preliminary data.</text>
</comment>
<accession>A0A9P5XD82</accession>
<dbReference type="OrthoDB" id="8119704at2759"/>
<gene>
    <name evidence="1" type="ORF">P691DRAFT_813455</name>
</gene>
<keyword evidence="2" id="KW-1185">Reference proteome</keyword>
<organism evidence="1 2">
    <name type="scientific">Macrolepiota fuliginosa MF-IS2</name>
    <dbReference type="NCBI Taxonomy" id="1400762"/>
    <lineage>
        <taxon>Eukaryota</taxon>
        <taxon>Fungi</taxon>
        <taxon>Dikarya</taxon>
        <taxon>Basidiomycota</taxon>
        <taxon>Agaricomycotina</taxon>
        <taxon>Agaricomycetes</taxon>
        <taxon>Agaricomycetidae</taxon>
        <taxon>Agaricales</taxon>
        <taxon>Agaricineae</taxon>
        <taxon>Agaricaceae</taxon>
        <taxon>Macrolepiota</taxon>
    </lineage>
</organism>
<sequence>MGSSSLNPKGDKEITIELTAHDPFSIPFPAHTSQVARMCPLHESVIAQQPLILSYHPWYRVHQGVGLPPQLSRENIALWDEGGCDCQP</sequence>
<evidence type="ECO:0000313" key="1">
    <source>
        <dbReference type="EMBL" id="KAF9448864.1"/>
    </source>
</evidence>